<feature type="compositionally biased region" description="Basic residues" evidence="1">
    <location>
        <begin position="83"/>
        <end position="97"/>
    </location>
</feature>
<dbReference type="AlphaFoldDB" id="A0A1X2GVI1"/>
<evidence type="ECO:0000256" key="1">
    <source>
        <dbReference type="SAM" id="MobiDB-lite"/>
    </source>
</evidence>
<reference evidence="2 3" key="1">
    <citation type="submission" date="2016-07" db="EMBL/GenBank/DDBJ databases">
        <title>Pervasive Adenine N6-methylation of Active Genes in Fungi.</title>
        <authorList>
            <consortium name="DOE Joint Genome Institute"/>
            <person name="Mondo S.J."/>
            <person name="Dannebaum R.O."/>
            <person name="Kuo R.C."/>
            <person name="Labutti K."/>
            <person name="Haridas S."/>
            <person name="Kuo A."/>
            <person name="Salamov A."/>
            <person name="Ahrendt S.R."/>
            <person name="Lipzen A."/>
            <person name="Sullivan W."/>
            <person name="Andreopoulos W.B."/>
            <person name="Clum A."/>
            <person name="Lindquist E."/>
            <person name="Daum C."/>
            <person name="Ramamoorthy G.K."/>
            <person name="Gryganskyi A."/>
            <person name="Culley D."/>
            <person name="Magnuson J.K."/>
            <person name="James T.Y."/>
            <person name="O'Malley M.A."/>
            <person name="Stajich J.E."/>
            <person name="Spatafora J.W."/>
            <person name="Visel A."/>
            <person name="Grigoriev I.V."/>
        </authorList>
    </citation>
    <scope>NUCLEOTIDE SEQUENCE [LARGE SCALE GENOMIC DNA]</scope>
    <source>
        <strain evidence="2 3">NRRL 3301</strain>
    </source>
</reference>
<feature type="region of interest" description="Disordered" evidence="1">
    <location>
        <begin position="1"/>
        <end position="59"/>
    </location>
</feature>
<gene>
    <name evidence="2" type="ORF">DM01DRAFT_1379895</name>
</gene>
<accession>A0A1X2GVI1</accession>
<proteinExistence type="predicted"/>
<evidence type="ECO:0000313" key="3">
    <source>
        <dbReference type="Proteomes" id="UP000242146"/>
    </source>
</evidence>
<feature type="compositionally biased region" description="Basic residues" evidence="1">
    <location>
        <begin position="31"/>
        <end position="40"/>
    </location>
</feature>
<feature type="region of interest" description="Disordered" evidence="1">
    <location>
        <begin position="436"/>
        <end position="455"/>
    </location>
</feature>
<evidence type="ECO:0000313" key="2">
    <source>
        <dbReference type="EMBL" id="ORX62040.1"/>
    </source>
</evidence>
<dbReference type="EMBL" id="MCGT01000002">
    <property type="protein sequence ID" value="ORX62040.1"/>
    <property type="molecule type" value="Genomic_DNA"/>
</dbReference>
<dbReference type="OrthoDB" id="2282689at2759"/>
<comment type="caution">
    <text evidence="2">The sequence shown here is derived from an EMBL/GenBank/DDBJ whole genome shotgun (WGS) entry which is preliminary data.</text>
</comment>
<name>A0A1X2GVI1_9FUNG</name>
<organism evidence="2 3">
    <name type="scientific">Hesseltinella vesiculosa</name>
    <dbReference type="NCBI Taxonomy" id="101127"/>
    <lineage>
        <taxon>Eukaryota</taxon>
        <taxon>Fungi</taxon>
        <taxon>Fungi incertae sedis</taxon>
        <taxon>Mucoromycota</taxon>
        <taxon>Mucoromycotina</taxon>
        <taxon>Mucoromycetes</taxon>
        <taxon>Mucorales</taxon>
        <taxon>Cunninghamellaceae</taxon>
        <taxon>Hesseltinella</taxon>
    </lineage>
</organism>
<feature type="compositionally biased region" description="Low complexity" evidence="1">
    <location>
        <begin position="14"/>
        <end position="26"/>
    </location>
</feature>
<keyword evidence="3" id="KW-1185">Reference proteome</keyword>
<dbReference type="Proteomes" id="UP000242146">
    <property type="component" value="Unassembled WGS sequence"/>
</dbReference>
<feature type="compositionally biased region" description="Low complexity" evidence="1">
    <location>
        <begin position="138"/>
        <end position="151"/>
    </location>
</feature>
<sequence>MNTPPPDCEFKVEPLPSMSMPLLTPTSPQPHHPRPRRHTITRPDSALGFLSDSEDDQDSQALDRMSDILTNLIQEANNAVRTSRPRRSHPLSTRRQRPVSTSTSHLAHATKRSASLVPPRPSSYHARVTPPAYHHRPPSSASSTSPPLFSPRLPNTQSPVSSPSSVDGGKKTRAPSSALCPSPSMPSNQPASHGHPIKQLHTHVFPADEDALPPSLAESYRRLDSSMALVDSLSRDLAKDPAAPAPPPGVATSSLPFLLLPLLHIPHVLLTSVFDTLSIPTTVDMYTSSLSGMMSWAFFFALANLVITWSPATADSLPPITARPADPNASRASLSSLVLGRDRRLSLPGSFHPVSLPLPDPSSLEPLLQRPQRPAPINTAIISTLTASPLVANPSVRRPMPSTSYTRRLLARRVVPSRKRIIRPVRQVPCLLPIDTRSSSTSPSTPLTCQRRRSI</sequence>
<protein>
    <submittedName>
        <fullName evidence="2">Uncharacterized protein</fullName>
    </submittedName>
</protein>
<feature type="region of interest" description="Disordered" evidence="1">
    <location>
        <begin position="76"/>
        <end position="196"/>
    </location>
</feature>